<keyword evidence="2" id="KW-0378">Hydrolase</keyword>
<evidence type="ECO:0000313" key="3">
    <source>
        <dbReference type="Proteomes" id="UP000241462"/>
    </source>
</evidence>
<feature type="domain" description="AB hydrolase-1" evidence="1">
    <location>
        <begin position="40"/>
        <end position="158"/>
    </location>
</feature>
<evidence type="ECO:0000313" key="2">
    <source>
        <dbReference type="EMBL" id="PSR92360.1"/>
    </source>
</evidence>
<dbReference type="GO" id="GO:0016787">
    <property type="term" value="F:hydrolase activity"/>
    <property type="evidence" value="ECO:0007669"/>
    <property type="project" value="UniProtKB-KW"/>
</dbReference>
<dbReference type="PANTHER" id="PTHR43139:SF52">
    <property type="entry name" value="SI:DKEY-122A22.2"/>
    <property type="match status" value="1"/>
</dbReference>
<accession>A0A2T3ADI9</accession>
<keyword evidence="3" id="KW-1185">Reference proteome</keyword>
<protein>
    <submittedName>
        <fullName evidence="2">Alpha/Beta hydrolase protein</fullName>
    </submittedName>
</protein>
<dbReference type="EMBL" id="KZ678407">
    <property type="protein sequence ID" value="PSR92360.1"/>
    <property type="molecule type" value="Genomic_DNA"/>
</dbReference>
<dbReference type="AlphaFoldDB" id="A0A2T3ADI9"/>
<dbReference type="SUPFAM" id="SSF53474">
    <property type="entry name" value="alpha/beta-Hydrolases"/>
    <property type="match status" value="1"/>
</dbReference>
<reference evidence="2 3" key="1">
    <citation type="journal article" date="2018" name="Mycol. Prog.">
        <title>Coniella lustricola, a new species from submerged detritus.</title>
        <authorList>
            <person name="Raudabaugh D.B."/>
            <person name="Iturriaga T."/>
            <person name="Carver A."/>
            <person name="Mondo S."/>
            <person name="Pangilinan J."/>
            <person name="Lipzen A."/>
            <person name="He G."/>
            <person name="Amirebrahimi M."/>
            <person name="Grigoriev I.V."/>
            <person name="Miller A.N."/>
        </authorList>
    </citation>
    <scope>NUCLEOTIDE SEQUENCE [LARGE SCALE GENOMIC DNA]</scope>
    <source>
        <strain evidence="2 3">B22-T-1</strain>
    </source>
</reference>
<dbReference type="GO" id="GO:0005783">
    <property type="term" value="C:endoplasmic reticulum"/>
    <property type="evidence" value="ECO:0007669"/>
    <property type="project" value="TreeGrafter"/>
</dbReference>
<dbReference type="STRING" id="2025994.A0A2T3ADI9"/>
<gene>
    <name evidence="2" type="ORF">BD289DRAFT_181895</name>
</gene>
<dbReference type="InterPro" id="IPR029058">
    <property type="entry name" value="AB_hydrolase_fold"/>
</dbReference>
<evidence type="ECO:0000259" key="1">
    <source>
        <dbReference type="Pfam" id="PF00561"/>
    </source>
</evidence>
<dbReference type="Proteomes" id="UP000241462">
    <property type="component" value="Unassembled WGS sequence"/>
</dbReference>
<dbReference type="Gene3D" id="3.40.50.1820">
    <property type="entry name" value="alpha/beta hydrolase"/>
    <property type="match status" value="1"/>
</dbReference>
<sequence length="325" mass="35631">MAAMTSWDTVETPRDELVNGANGAHLFLRARGAPRQPGEPVVIFEAGLGVSSATWAAVQRLLDPRIRSIRYDRAGYGRSPPSKNERTASNIAAELLDVLRAAKVQPPYIIAASSFGGIIGREFLAAAGQEAMAGMVFVDTAHEKTAETLRFPHQAIAFLLNGRDYFEAIGFFDDCALTPEEIQQFKDDAKEPTAIPTADGEGINARESAATLGERKQFDAQILGMKPVIVIRGDSGQDFRRMLKTVAGDEQDADTIEYTNDVKEFISERLDKLDRACQMEQLKLSGNSRFLQAQKSTHAVITTEPELVAEAILDVWQRSISGKLF</sequence>
<dbReference type="InterPro" id="IPR052370">
    <property type="entry name" value="Meta-cleavage_hydrolase"/>
</dbReference>
<dbReference type="PANTHER" id="PTHR43139">
    <property type="entry name" value="SI:DKEY-122A22.2"/>
    <property type="match status" value="1"/>
</dbReference>
<dbReference type="Pfam" id="PF00561">
    <property type="entry name" value="Abhydrolase_1"/>
    <property type="match status" value="1"/>
</dbReference>
<organism evidence="2 3">
    <name type="scientific">Coniella lustricola</name>
    <dbReference type="NCBI Taxonomy" id="2025994"/>
    <lineage>
        <taxon>Eukaryota</taxon>
        <taxon>Fungi</taxon>
        <taxon>Dikarya</taxon>
        <taxon>Ascomycota</taxon>
        <taxon>Pezizomycotina</taxon>
        <taxon>Sordariomycetes</taxon>
        <taxon>Sordariomycetidae</taxon>
        <taxon>Diaporthales</taxon>
        <taxon>Schizoparmaceae</taxon>
        <taxon>Coniella</taxon>
    </lineage>
</organism>
<dbReference type="InParanoid" id="A0A2T3ADI9"/>
<dbReference type="InterPro" id="IPR000073">
    <property type="entry name" value="AB_hydrolase_1"/>
</dbReference>
<dbReference type="OrthoDB" id="294702at2759"/>
<proteinExistence type="predicted"/>
<name>A0A2T3ADI9_9PEZI</name>